<feature type="compositionally biased region" description="Low complexity" evidence="1">
    <location>
        <begin position="11"/>
        <end position="21"/>
    </location>
</feature>
<evidence type="ECO:0000313" key="2">
    <source>
        <dbReference type="EMBL" id="KAH7963435.1"/>
    </source>
</evidence>
<dbReference type="EMBL" id="JABSTV010001249">
    <property type="protein sequence ID" value="KAH7963435.1"/>
    <property type="molecule type" value="Genomic_DNA"/>
</dbReference>
<dbReference type="AlphaFoldDB" id="A0A9D4T051"/>
<reference evidence="2" key="2">
    <citation type="submission" date="2021-09" db="EMBL/GenBank/DDBJ databases">
        <authorList>
            <person name="Jia N."/>
            <person name="Wang J."/>
            <person name="Shi W."/>
            <person name="Du L."/>
            <person name="Sun Y."/>
            <person name="Zhan W."/>
            <person name="Jiang J."/>
            <person name="Wang Q."/>
            <person name="Zhang B."/>
            <person name="Ji P."/>
            <person name="Sakyi L.B."/>
            <person name="Cui X."/>
            <person name="Yuan T."/>
            <person name="Jiang B."/>
            <person name="Yang W."/>
            <person name="Lam T.T.-Y."/>
            <person name="Chang Q."/>
            <person name="Ding S."/>
            <person name="Wang X."/>
            <person name="Zhu J."/>
            <person name="Ruan X."/>
            <person name="Zhao L."/>
            <person name="Wei J."/>
            <person name="Que T."/>
            <person name="Du C."/>
            <person name="Cheng J."/>
            <person name="Dai P."/>
            <person name="Han X."/>
            <person name="Huang E."/>
            <person name="Gao Y."/>
            <person name="Liu J."/>
            <person name="Shao H."/>
            <person name="Ye R."/>
            <person name="Li L."/>
            <person name="Wei W."/>
            <person name="Wang X."/>
            <person name="Wang C."/>
            <person name="Huo Q."/>
            <person name="Li W."/>
            <person name="Guo W."/>
            <person name="Chen H."/>
            <person name="Chen S."/>
            <person name="Zhou L."/>
            <person name="Zhou L."/>
            <person name="Ni X."/>
            <person name="Tian J."/>
            <person name="Zhou Y."/>
            <person name="Sheng Y."/>
            <person name="Liu T."/>
            <person name="Pan Y."/>
            <person name="Xia L."/>
            <person name="Li J."/>
            <person name="Zhao F."/>
            <person name="Cao W."/>
        </authorList>
    </citation>
    <scope>NUCLEOTIDE SEQUENCE</scope>
    <source>
        <strain evidence="2">Rsan-2018</strain>
        <tissue evidence="2">Larvae</tissue>
    </source>
</reference>
<evidence type="ECO:0000313" key="3">
    <source>
        <dbReference type="Proteomes" id="UP000821837"/>
    </source>
</evidence>
<gene>
    <name evidence="2" type="ORF">HPB52_021162</name>
</gene>
<name>A0A9D4T051_RHISA</name>
<dbReference type="Proteomes" id="UP000821837">
    <property type="component" value="Chromosome 3"/>
</dbReference>
<reference evidence="2" key="1">
    <citation type="journal article" date="2020" name="Cell">
        <title>Large-Scale Comparative Analyses of Tick Genomes Elucidate Their Genetic Diversity and Vector Capacities.</title>
        <authorList>
            <consortium name="Tick Genome and Microbiome Consortium (TIGMIC)"/>
            <person name="Jia N."/>
            <person name="Wang J."/>
            <person name="Shi W."/>
            <person name="Du L."/>
            <person name="Sun Y."/>
            <person name="Zhan W."/>
            <person name="Jiang J.F."/>
            <person name="Wang Q."/>
            <person name="Zhang B."/>
            <person name="Ji P."/>
            <person name="Bell-Sakyi L."/>
            <person name="Cui X.M."/>
            <person name="Yuan T.T."/>
            <person name="Jiang B.G."/>
            <person name="Yang W.F."/>
            <person name="Lam T.T."/>
            <person name="Chang Q.C."/>
            <person name="Ding S.J."/>
            <person name="Wang X.J."/>
            <person name="Zhu J.G."/>
            <person name="Ruan X.D."/>
            <person name="Zhao L."/>
            <person name="Wei J.T."/>
            <person name="Ye R.Z."/>
            <person name="Que T.C."/>
            <person name="Du C.H."/>
            <person name="Zhou Y.H."/>
            <person name="Cheng J.X."/>
            <person name="Dai P.F."/>
            <person name="Guo W.B."/>
            <person name="Han X.H."/>
            <person name="Huang E.J."/>
            <person name="Li L.F."/>
            <person name="Wei W."/>
            <person name="Gao Y.C."/>
            <person name="Liu J.Z."/>
            <person name="Shao H.Z."/>
            <person name="Wang X."/>
            <person name="Wang C.C."/>
            <person name="Yang T.C."/>
            <person name="Huo Q.B."/>
            <person name="Li W."/>
            <person name="Chen H.Y."/>
            <person name="Chen S.E."/>
            <person name="Zhou L.G."/>
            <person name="Ni X.B."/>
            <person name="Tian J.H."/>
            <person name="Sheng Y."/>
            <person name="Liu T."/>
            <person name="Pan Y.S."/>
            <person name="Xia L.Y."/>
            <person name="Li J."/>
            <person name="Zhao F."/>
            <person name="Cao W.C."/>
        </authorList>
    </citation>
    <scope>NUCLEOTIDE SEQUENCE</scope>
    <source>
        <strain evidence="2">Rsan-2018</strain>
    </source>
</reference>
<comment type="caution">
    <text evidence="2">The sequence shown here is derived from an EMBL/GenBank/DDBJ whole genome shotgun (WGS) entry which is preliminary data.</text>
</comment>
<feature type="region of interest" description="Disordered" evidence="1">
    <location>
        <begin position="1"/>
        <end position="21"/>
    </location>
</feature>
<evidence type="ECO:0000256" key="1">
    <source>
        <dbReference type="SAM" id="MobiDB-lite"/>
    </source>
</evidence>
<keyword evidence="3" id="KW-1185">Reference proteome</keyword>
<accession>A0A9D4T051</accession>
<proteinExistence type="predicted"/>
<protein>
    <submittedName>
        <fullName evidence="2">Uncharacterized protein</fullName>
    </submittedName>
</protein>
<feature type="compositionally biased region" description="Basic residues" evidence="1">
    <location>
        <begin position="1"/>
        <end position="10"/>
    </location>
</feature>
<sequence length="114" mass="12610">MTSGRRRSGAARRQQQQGRAAAVPAYYYEEKRTLLVVPRRCCHGSFLSGASSVLRGAPLPRIVGSPAHRRRQPKPLGLTVAGSTLPRHSVSFSGGLFLSWFTYCGRMILDREHT</sequence>
<organism evidence="2 3">
    <name type="scientific">Rhipicephalus sanguineus</name>
    <name type="common">Brown dog tick</name>
    <name type="synonym">Ixodes sanguineus</name>
    <dbReference type="NCBI Taxonomy" id="34632"/>
    <lineage>
        <taxon>Eukaryota</taxon>
        <taxon>Metazoa</taxon>
        <taxon>Ecdysozoa</taxon>
        <taxon>Arthropoda</taxon>
        <taxon>Chelicerata</taxon>
        <taxon>Arachnida</taxon>
        <taxon>Acari</taxon>
        <taxon>Parasitiformes</taxon>
        <taxon>Ixodida</taxon>
        <taxon>Ixodoidea</taxon>
        <taxon>Ixodidae</taxon>
        <taxon>Rhipicephalinae</taxon>
        <taxon>Rhipicephalus</taxon>
        <taxon>Rhipicephalus</taxon>
    </lineage>
</organism>